<evidence type="ECO:0000313" key="1">
    <source>
        <dbReference type="EMBL" id="VDP28768.1"/>
    </source>
</evidence>
<dbReference type="AlphaFoldDB" id="A0A183NTN0"/>
<gene>
    <name evidence="1" type="ORF">SMTD_LOCUS5466</name>
</gene>
<dbReference type="InterPro" id="IPR040632">
    <property type="entry name" value="Sulfotransfer_4"/>
</dbReference>
<dbReference type="Gene3D" id="3.40.50.300">
    <property type="entry name" value="P-loop containing nucleotide triphosphate hydrolases"/>
    <property type="match status" value="1"/>
</dbReference>
<organism evidence="1 2">
    <name type="scientific">Schistosoma mattheei</name>
    <dbReference type="NCBI Taxonomy" id="31246"/>
    <lineage>
        <taxon>Eukaryota</taxon>
        <taxon>Metazoa</taxon>
        <taxon>Spiralia</taxon>
        <taxon>Lophotrochozoa</taxon>
        <taxon>Platyhelminthes</taxon>
        <taxon>Trematoda</taxon>
        <taxon>Digenea</taxon>
        <taxon>Strigeidida</taxon>
        <taxon>Schistosomatoidea</taxon>
        <taxon>Schistosomatidae</taxon>
        <taxon>Schistosoma</taxon>
    </lineage>
</organism>
<dbReference type="PANTHER" id="PTHR36978:SF4">
    <property type="entry name" value="P-LOOP CONTAINING NUCLEOSIDE TRIPHOSPHATE HYDROLASE PROTEIN"/>
    <property type="match status" value="1"/>
</dbReference>
<dbReference type="Pfam" id="PF17784">
    <property type="entry name" value="Sulfotransfer_4"/>
    <property type="match status" value="1"/>
</dbReference>
<accession>A0A183NTN0</accession>
<protein>
    <submittedName>
        <fullName evidence="1">Uncharacterized protein</fullName>
    </submittedName>
</protein>
<dbReference type="STRING" id="31246.A0A183NTN0"/>
<reference evidence="1 2" key="1">
    <citation type="submission" date="2018-11" db="EMBL/GenBank/DDBJ databases">
        <authorList>
            <consortium name="Pathogen Informatics"/>
        </authorList>
    </citation>
    <scope>NUCLEOTIDE SEQUENCE [LARGE SCALE GENOMIC DNA]</scope>
    <source>
        <strain>Denwood</strain>
        <strain evidence="2">Zambia</strain>
    </source>
</reference>
<dbReference type="PANTHER" id="PTHR36978">
    <property type="entry name" value="P-LOOP CONTAINING NUCLEOTIDE TRIPHOSPHATE HYDROLASE"/>
    <property type="match status" value="1"/>
</dbReference>
<proteinExistence type="predicted"/>
<name>A0A183NTN0_9TREM</name>
<dbReference type="SUPFAM" id="SSF52540">
    <property type="entry name" value="P-loop containing nucleoside triphosphate hydrolases"/>
    <property type="match status" value="1"/>
</dbReference>
<dbReference type="EMBL" id="UZAL01027047">
    <property type="protein sequence ID" value="VDP28768.1"/>
    <property type="molecule type" value="Genomic_DNA"/>
</dbReference>
<dbReference type="InterPro" id="IPR027417">
    <property type="entry name" value="P-loop_NTPase"/>
</dbReference>
<sequence>MSVDRKPSTTAYCRREQTGIELKSYLKSALEILYHGTTCLHYTDLIYQSNDIIEKWLELHLCQYQTKLNGFHYNKQELLKLLLKNYKSVSGIPITSFLNDLIQMYPNVKVILTVRNAELWHAACRTNLIPYQSNETKLQKIFNKFSLFTWLIKLNQLKLLSLQNTLGNKINLKNDNELIHAYSRWNDYVQLIVPKDRLLIYNIKQGWLPLCEFLNKPIPCCTFPGRNTIFLWSYLLHNIHLMDNKPEVNISKLCKWKWKWIGHTLRKSSNCITRQALTCNPEGKRKSGRPKNTSRWEIEADMKRMNKNWKVMERITHGRIGCRVLVGGLCSATRSKRYK</sequence>
<dbReference type="Proteomes" id="UP000269396">
    <property type="component" value="Unassembled WGS sequence"/>
</dbReference>
<evidence type="ECO:0000313" key="2">
    <source>
        <dbReference type="Proteomes" id="UP000269396"/>
    </source>
</evidence>
<keyword evidence="2" id="KW-1185">Reference proteome</keyword>